<feature type="domain" description="Large ribosomal subunit protein uL2 C-terminal" evidence="9">
    <location>
        <begin position="124"/>
        <end position="252"/>
    </location>
</feature>
<keyword evidence="2 7" id="KW-0699">rRNA-binding</keyword>
<dbReference type="InterPro" id="IPR022671">
    <property type="entry name" value="Ribosomal_uL2_CS"/>
</dbReference>
<dbReference type="GO" id="GO:0015934">
    <property type="term" value="C:large ribosomal subunit"/>
    <property type="evidence" value="ECO:0007669"/>
    <property type="project" value="InterPro"/>
</dbReference>
<evidence type="ECO:0000256" key="3">
    <source>
        <dbReference type="ARBA" id="ARBA00022884"/>
    </source>
</evidence>
<dbReference type="RefSeq" id="WP_121100265.1">
    <property type="nucleotide sequence ID" value="NZ_RBII01000001.1"/>
</dbReference>
<dbReference type="SUPFAM" id="SSF50249">
    <property type="entry name" value="Nucleic acid-binding proteins"/>
    <property type="match status" value="1"/>
</dbReference>
<proteinExistence type="inferred from homology"/>
<dbReference type="InterPro" id="IPR005880">
    <property type="entry name" value="Ribosomal_uL2_bac/org-type"/>
</dbReference>
<dbReference type="GO" id="GO:0002181">
    <property type="term" value="P:cytoplasmic translation"/>
    <property type="evidence" value="ECO:0007669"/>
    <property type="project" value="TreeGrafter"/>
</dbReference>
<dbReference type="GO" id="GO:0003735">
    <property type="term" value="F:structural constituent of ribosome"/>
    <property type="evidence" value="ECO:0007669"/>
    <property type="project" value="InterPro"/>
</dbReference>
<comment type="function">
    <text evidence="7">One of the primary rRNA binding proteins. Required for association of the 30S and 50S subunits to form the 70S ribosome, for tRNA binding and peptide bond formation. It has been suggested to have peptidyltransferase activity; this is somewhat controversial. Makes several contacts with the 16S rRNA in the 70S ribosome.</text>
</comment>
<dbReference type="InterPro" id="IPR022669">
    <property type="entry name" value="Ribosomal_uL2_C"/>
</dbReference>
<evidence type="ECO:0000256" key="7">
    <source>
        <dbReference type="HAMAP-Rule" id="MF_01320"/>
    </source>
</evidence>
<feature type="compositionally biased region" description="Basic residues" evidence="8">
    <location>
        <begin position="269"/>
        <end position="280"/>
    </location>
</feature>
<evidence type="ECO:0000259" key="9">
    <source>
        <dbReference type="SMART" id="SM01382"/>
    </source>
</evidence>
<evidence type="ECO:0000256" key="1">
    <source>
        <dbReference type="ARBA" id="ARBA00005636"/>
    </source>
</evidence>
<feature type="region of interest" description="Disordered" evidence="8">
    <location>
        <begin position="21"/>
        <end position="56"/>
    </location>
</feature>
<dbReference type="InterPro" id="IPR002171">
    <property type="entry name" value="Ribosomal_uL2"/>
</dbReference>
<dbReference type="Pfam" id="PF03947">
    <property type="entry name" value="Ribosomal_L2_C"/>
    <property type="match status" value="1"/>
</dbReference>
<dbReference type="Gene3D" id="2.40.50.140">
    <property type="entry name" value="Nucleic acid-binding proteins"/>
    <property type="match status" value="1"/>
</dbReference>
<dbReference type="GO" id="GO:0019843">
    <property type="term" value="F:rRNA binding"/>
    <property type="evidence" value="ECO:0007669"/>
    <property type="project" value="UniProtKB-UniRule"/>
</dbReference>
<dbReference type="OrthoDB" id="9778722at2"/>
<dbReference type="FunFam" id="2.30.30.30:FF:000001">
    <property type="entry name" value="50S ribosomal protein L2"/>
    <property type="match status" value="1"/>
</dbReference>
<accession>A0A420WMK3</accession>
<dbReference type="InterPro" id="IPR008991">
    <property type="entry name" value="Translation_prot_SH3-like_sf"/>
</dbReference>
<keyword evidence="12" id="KW-1185">Reference proteome</keyword>
<dbReference type="SMART" id="SM01383">
    <property type="entry name" value="Ribosomal_L2"/>
    <property type="match status" value="1"/>
</dbReference>
<dbReference type="HAMAP" id="MF_01320_B">
    <property type="entry name" value="Ribosomal_uL2_B"/>
    <property type="match status" value="1"/>
</dbReference>
<evidence type="ECO:0000256" key="2">
    <source>
        <dbReference type="ARBA" id="ARBA00022730"/>
    </source>
</evidence>
<comment type="similarity">
    <text evidence="1 7">Belongs to the universal ribosomal protein uL2 family.</text>
</comment>
<dbReference type="InterPro" id="IPR014722">
    <property type="entry name" value="Rib_uL2_dom2"/>
</dbReference>
<dbReference type="PANTHER" id="PTHR13691:SF5">
    <property type="entry name" value="LARGE RIBOSOMAL SUBUNIT PROTEIN UL2M"/>
    <property type="match status" value="1"/>
</dbReference>
<dbReference type="Pfam" id="PF00181">
    <property type="entry name" value="Ribosomal_L2_N"/>
    <property type="match status" value="1"/>
</dbReference>
<dbReference type="EMBL" id="RBII01000001">
    <property type="protein sequence ID" value="RKQ72237.1"/>
    <property type="molecule type" value="Genomic_DNA"/>
</dbReference>
<keyword evidence="5 7" id="KW-0687">Ribonucleoprotein</keyword>
<sequence>MALKTFNPTSPSRRNLVQVDRTGLHKGRPEKSLTEGLTKKGGRNNTGRITMRRQGGGHKRLYRMVDFKRKKFDVEATVLRLEYDPNRTAFIALIEYKDGEKAYILAPQRLAEGDKVISSDKADVKPGNTMPLRAMPVGTIIHNIELKPGKGGQIARSAGTYAQLVGRSEGYAQIRLKSGEMRMVHQTCLATVGAVSNPDHMNINLGKAGRKRWLGKRPQVRGVAMNPVDHPHGGGEGRTSGGRHPVTPWGKPTKGARTRSNKATDKFIIRSRHAKKKGRG</sequence>
<dbReference type="FunFam" id="4.10.950.10:FF:000001">
    <property type="entry name" value="50S ribosomal protein L2"/>
    <property type="match status" value="1"/>
</dbReference>
<gene>
    <name evidence="7" type="primary">rplB</name>
    <name evidence="11" type="ORF">DES40_1577</name>
</gene>
<dbReference type="AlphaFoldDB" id="A0A420WMK3"/>
<dbReference type="InterPro" id="IPR022666">
    <property type="entry name" value="Ribosomal_uL2_RNA-bd_dom"/>
</dbReference>
<dbReference type="Gene3D" id="2.30.30.30">
    <property type="match status" value="1"/>
</dbReference>
<dbReference type="NCBIfam" id="TIGR01171">
    <property type="entry name" value="rplB_bact"/>
    <property type="match status" value="1"/>
</dbReference>
<dbReference type="PIRSF" id="PIRSF002158">
    <property type="entry name" value="Ribosomal_L2"/>
    <property type="match status" value="1"/>
</dbReference>
<dbReference type="PANTHER" id="PTHR13691">
    <property type="entry name" value="RIBOSOMAL PROTEIN L2"/>
    <property type="match status" value="1"/>
</dbReference>
<keyword evidence="3 7" id="KW-0694">RNA-binding</keyword>
<dbReference type="SMART" id="SM01382">
    <property type="entry name" value="Ribosomal_L2_C"/>
    <property type="match status" value="1"/>
</dbReference>
<dbReference type="InterPro" id="IPR012340">
    <property type="entry name" value="NA-bd_OB-fold"/>
</dbReference>
<feature type="domain" description="Large ribosomal subunit protein uL2 RNA-binding" evidence="10">
    <location>
        <begin position="42"/>
        <end position="118"/>
    </location>
</feature>
<comment type="caution">
    <text evidence="11">The sequence shown here is derived from an EMBL/GenBank/DDBJ whole genome shotgun (WGS) entry which is preliminary data.</text>
</comment>
<evidence type="ECO:0000256" key="5">
    <source>
        <dbReference type="ARBA" id="ARBA00023274"/>
    </source>
</evidence>
<dbReference type="SUPFAM" id="SSF50104">
    <property type="entry name" value="Translation proteins SH3-like domain"/>
    <property type="match status" value="1"/>
</dbReference>
<reference evidence="11 12" key="1">
    <citation type="submission" date="2018-10" db="EMBL/GenBank/DDBJ databases">
        <title>Genomic Encyclopedia of Type Strains, Phase IV (KMG-IV): sequencing the most valuable type-strain genomes for metagenomic binning, comparative biology and taxonomic classification.</title>
        <authorList>
            <person name="Goeker M."/>
        </authorList>
    </citation>
    <scope>NUCLEOTIDE SEQUENCE [LARGE SCALE GENOMIC DNA]</scope>
    <source>
        <strain evidence="11 12">DSM 22008</strain>
    </source>
</reference>
<dbReference type="Gene3D" id="4.10.950.10">
    <property type="entry name" value="Ribosomal protein L2, domain 3"/>
    <property type="match status" value="1"/>
</dbReference>
<evidence type="ECO:0000259" key="10">
    <source>
        <dbReference type="SMART" id="SM01383"/>
    </source>
</evidence>
<dbReference type="FunCoup" id="A0A420WMK3">
    <property type="interactions" value="690"/>
</dbReference>
<dbReference type="Proteomes" id="UP000282211">
    <property type="component" value="Unassembled WGS sequence"/>
</dbReference>
<protein>
    <recommendedName>
        <fullName evidence="6 7">Large ribosomal subunit protein uL2</fullName>
    </recommendedName>
</protein>
<evidence type="ECO:0000256" key="4">
    <source>
        <dbReference type="ARBA" id="ARBA00022980"/>
    </source>
</evidence>
<dbReference type="GO" id="GO:0016740">
    <property type="term" value="F:transferase activity"/>
    <property type="evidence" value="ECO:0007669"/>
    <property type="project" value="InterPro"/>
</dbReference>
<dbReference type="PROSITE" id="PS00467">
    <property type="entry name" value="RIBOSOMAL_L2"/>
    <property type="match status" value="1"/>
</dbReference>
<dbReference type="InterPro" id="IPR014726">
    <property type="entry name" value="Ribosomal_uL2_dom3"/>
</dbReference>
<dbReference type="InParanoid" id="A0A420WMK3"/>
<name>A0A420WMK3_9PROT</name>
<comment type="subunit">
    <text evidence="7">Part of the 50S ribosomal subunit. Forms a bridge to the 30S subunit in the 70S ribosome.</text>
</comment>
<organism evidence="11 12">
    <name type="scientific">Litorimonas taeanensis</name>
    <dbReference type="NCBI Taxonomy" id="568099"/>
    <lineage>
        <taxon>Bacteria</taxon>
        <taxon>Pseudomonadati</taxon>
        <taxon>Pseudomonadota</taxon>
        <taxon>Alphaproteobacteria</taxon>
        <taxon>Maricaulales</taxon>
        <taxon>Robiginitomaculaceae</taxon>
    </lineage>
</organism>
<feature type="region of interest" description="Disordered" evidence="8">
    <location>
        <begin position="223"/>
        <end position="280"/>
    </location>
</feature>
<evidence type="ECO:0000313" key="12">
    <source>
        <dbReference type="Proteomes" id="UP000282211"/>
    </source>
</evidence>
<evidence type="ECO:0000256" key="8">
    <source>
        <dbReference type="SAM" id="MobiDB-lite"/>
    </source>
</evidence>
<evidence type="ECO:0000313" key="11">
    <source>
        <dbReference type="EMBL" id="RKQ72237.1"/>
    </source>
</evidence>
<dbReference type="FunFam" id="2.40.50.140:FF:000003">
    <property type="entry name" value="50S ribosomal protein L2"/>
    <property type="match status" value="1"/>
</dbReference>
<evidence type="ECO:0000256" key="6">
    <source>
        <dbReference type="ARBA" id="ARBA00035242"/>
    </source>
</evidence>
<keyword evidence="4 7" id="KW-0689">Ribosomal protein</keyword>